<dbReference type="InterPro" id="IPR001944">
    <property type="entry name" value="Glycoside_Hdrlase_35"/>
</dbReference>
<dbReference type="InterPro" id="IPR031330">
    <property type="entry name" value="Gly_Hdrlase_35_cat"/>
</dbReference>
<evidence type="ECO:0000256" key="2">
    <source>
        <dbReference type="ARBA" id="ARBA00009809"/>
    </source>
</evidence>
<keyword evidence="4" id="KW-0732">Signal</keyword>
<feature type="signal peptide" evidence="4">
    <location>
        <begin position="1"/>
        <end position="22"/>
    </location>
</feature>
<name>A0A9W7H4R8_HIBTR</name>
<dbReference type="Pfam" id="PF01301">
    <property type="entry name" value="Glyco_hydro_35"/>
    <property type="match status" value="1"/>
</dbReference>
<dbReference type="GO" id="GO:0004565">
    <property type="term" value="F:beta-galactosidase activity"/>
    <property type="evidence" value="ECO:0007669"/>
    <property type="project" value="UniProtKB-EC"/>
</dbReference>
<dbReference type="Gene3D" id="3.20.20.80">
    <property type="entry name" value="Glycosidases"/>
    <property type="match status" value="1"/>
</dbReference>
<dbReference type="InterPro" id="IPR017853">
    <property type="entry name" value="GH"/>
</dbReference>
<protein>
    <recommendedName>
        <fullName evidence="3">beta-galactosidase</fullName>
        <ecNumber evidence="3">3.2.1.23</ecNumber>
    </recommendedName>
</protein>
<gene>
    <name evidence="6" type="ORF">HRI_000773200</name>
</gene>
<sequence>MRGRTEILALFFCLVTATTTFASTVTYDHRAIVIDGKRRVLVSGSIHYPRSTPDMWPDLIQKSKDGGLDVIEIYVFWDLHEPVRNQVLSSSSFFFSVAVLKLL</sequence>
<dbReference type="GO" id="GO:0005975">
    <property type="term" value="P:carbohydrate metabolic process"/>
    <property type="evidence" value="ECO:0007669"/>
    <property type="project" value="InterPro"/>
</dbReference>
<dbReference type="PRINTS" id="PR00742">
    <property type="entry name" value="GLHYDRLASE35"/>
</dbReference>
<dbReference type="PANTHER" id="PTHR23421">
    <property type="entry name" value="BETA-GALACTOSIDASE RELATED"/>
    <property type="match status" value="1"/>
</dbReference>
<dbReference type="SUPFAM" id="SSF51445">
    <property type="entry name" value="(Trans)glycosidases"/>
    <property type="match status" value="1"/>
</dbReference>
<proteinExistence type="inferred from homology"/>
<feature type="domain" description="Glycoside hydrolase 35 catalytic" evidence="5">
    <location>
        <begin position="32"/>
        <end position="87"/>
    </location>
</feature>
<reference evidence="6" key="1">
    <citation type="submission" date="2023-05" db="EMBL/GenBank/DDBJ databases">
        <title>Genome and transcriptome analyses reveal genes involved in the formation of fine ridges on petal epidermal cells in Hibiscus trionum.</title>
        <authorList>
            <person name="Koshimizu S."/>
            <person name="Masuda S."/>
            <person name="Ishii T."/>
            <person name="Shirasu K."/>
            <person name="Hoshino A."/>
            <person name="Arita M."/>
        </authorList>
    </citation>
    <scope>NUCLEOTIDE SEQUENCE</scope>
    <source>
        <strain evidence="6">Hamamatsu line</strain>
    </source>
</reference>
<evidence type="ECO:0000313" key="7">
    <source>
        <dbReference type="Proteomes" id="UP001165190"/>
    </source>
</evidence>
<evidence type="ECO:0000256" key="4">
    <source>
        <dbReference type="SAM" id="SignalP"/>
    </source>
</evidence>
<evidence type="ECO:0000256" key="3">
    <source>
        <dbReference type="ARBA" id="ARBA00012756"/>
    </source>
</evidence>
<comment type="caution">
    <text evidence="6">The sequence shown here is derived from an EMBL/GenBank/DDBJ whole genome shotgun (WGS) entry which is preliminary data.</text>
</comment>
<dbReference type="OrthoDB" id="1657402at2759"/>
<dbReference type="Proteomes" id="UP001165190">
    <property type="component" value="Unassembled WGS sequence"/>
</dbReference>
<comment type="similarity">
    <text evidence="2">Belongs to the glycosyl hydrolase 35 family.</text>
</comment>
<comment type="catalytic activity">
    <reaction evidence="1">
        <text>Hydrolysis of terminal non-reducing beta-D-galactose residues in beta-D-galactosides.</text>
        <dbReference type="EC" id="3.2.1.23"/>
    </reaction>
</comment>
<dbReference type="EC" id="3.2.1.23" evidence="3"/>
<organism evidence="6 7">
    <name type="scientific">Hibiscus trionum</name>
    <name type="common">Flower of an hour</name>
    <dbReference type="NCBI Taxonomy" id="183268"/>
    <lineage>
        <taxon>Eukaryota</taxon>
        <taxon>Viridiplantae</taxon>
        <taxon>Streptophyta</taxon>
        <taxon>Embryophyta</taxon>
        <taxon>Tracheophyta</taxon>
        <taxon>Spermatophyta</taxon>
        <taxon>Magnoliopsida</taxon>
        <taxon>eudicotyledons</taxon>
        <taxon>Gunneridae</taxon>
        <taxon>Pentapetalae</taxon>
        <taxon>rosids</taxon>
        <taxon>malvids</taxon>
        <taxon>Malvales</taxon>
        <taxon>Malvaceae</taxon>
        <taxon>Malvoideae</taxon>
        <taxon>Hibiscus</taxon>
    </lineage>
</organism>
<keyword evidence="7" id="KW-1185">Reference proteome</keyword>
<dbReference type="AlphaFoldDB" id="A0A9W7H4R8"/>
<evidence type="ECO:0000256" key="1">
    <source>
        <dbReference type="ARBA" id="ARBA00001412"/>
    </source>
</evidence>
<evidence type="ECO:0000313" key="6">
    <source>
        <dbReference type="EMBL" id="GMI71039.1"/>
    </source>
</evidence>
<accession>A0A9W7H4R8</accession>
<dbReference type="EMBL" id="BSYR01000010">
    <property type="protein sequence ID" value="GMI71039.1"/>
    <property type="molecule type" value="Genomic_DNA"/>
</dbReference>
<feature type="chain" id="PRO_5040735363" description="beta-galactosidase" evidence="4">
    <location>
        <begin position="23"/>
        <end position="103"/>
    </location>
</feature>
<evidence type="ECO:0000259" key="5">
    <source>
        <dbReference type="Pfam" id="PF01301"/>
    </source>
</evidence>